<dbReference type="AlphaFoldDB" id="A0A0M9WFZ4"/>
<protein>
    <recommendedName>
        <fullName evidence="3">Fungal-type protein kinase domain-containing protein</fullName>
    </recommendedName>
</protein>
<reference evidence="1 2" key="1">
    <citation type="submission" date="2015-08" db="EMBL/GenBank/DDBJ databases">
        <title>Genome sequencing of Penicillium nordicum.</title>
        <authorList>
            <person name="Nguyen H.D."/>
            <person name="Seifert K.A."/>
        </authorList>
    </citation>
    <scope>NUCLEOTIDE SEQUENCE [LARGE SCALE GENOMIC DNA]</scope>
    <source>
        <strain evidence="1 2">DAOMC 185683</strain>
    </source>
</reference>
<dbReference type="OrthoDB" id="4358478at2759"/>
<comment type="caution">
    <text evidence="1">The sequence shown here is derived from an EMBL/GenBank/DDBJ whole genome shotgun (WGS) entry which is preliminary data.</text>
</comment>
<dbReference type="Proteomes" id="UP000037696">
    <property type="component" value="Unassembled WGS sequence"/>
</dbReference>
<proteinExistence type="predicted"/>
<dbReference type="EMBL" id="LHQQ01000082">
    <property type="protein sequence ID" value="KOS43409.1"/>
    <property type="molecule type" value="Genomic_DNA"/>
</dbReference>
<sequence length="190" mass="21768">MQRTTRARRRRILPLPDGEDEATPNTVALILLQTVSHLTHSNLEWVLNRVHFKCQFHTMKFNAFTDGALRSKQTRNIFAIVEAKKRLRTVDTEAILTQEACEVVGCVMDNSGEMARFNEHFMLIFQDRHELFITFASIEGAYERHLRNGTDTDSFLVMKTYGPYHTGSCEEMDEFGQVILGSMLIVDPVA</sequence>
<organism evidence="1 2">
    <name type="scientific">Penicillium nordicum</name>
    <dbReference type="NCBI Taxonomy" id="229535"/>
    <lineage>
        <taxon>Eukaryota</taxon>
        <taxon>Fungi</taxon>
        <taxon>Dikarya</taxon>
        <taxon>Ascomycota</taxon>
        <taxon>Pezizomycotina</taxon>
        <taxon>Eurotiomycetes</taxon>
        <taxon>Eurotiomycetidae</taxon>
        <taxon>Eurotiales</taxon>
        <taxon>Aspergillaceae</taxon>
        <taxon>Penicillium</taxon>
    </lineage>
</organism>
<accession>A0A0M9WFZ4</accession>
<evidence type="ECO:0000313" key="2">
    <source>
        <dbReference type="Proteomes" id="UP000037696"/>
    </source>
</evidence>
<evidence type="ECO:0000313" key="1">
    <source>
        <dbReference type="EMBL" id="KOS43409.1"/>
    </source>
</evidence>
<gene>
    <name evidence="1" type="ORF">ACN38_g5701</name>
</gene>
<dbReference type="STRING" id="229535.A0A0M9WFZ4"/>
<evidence type="ECO:0008006" key="3">
    <source>
        <dbReference type="Google" id="ProtNLM"/>
    </source>
</evidence>
<keyword evidence="2" id="KW-1185">Reference proteome</keyword>
<name>A0A0M9WFZ4_9EURO</name>